<keyword evidence="2" id="KW-1185">Reference proteome</keyword>
<accession>A0ABN7WB08</accession>
<gene>
    <name evidence="1" type="ORF">GMARGA_LOCUS28818</name>
</gene>
<protein>
    <submittedName>
        <fullName evidence="1">14084_t:CDS:1</fullName>
    </submittedName>
</protein>
<dbReference type="Proteomes" id="UP000789901">
    <property type="component" value="Unassembled WGS sequence"/>
</dbReference>
<organism evidence="1 2">
    <name type="scientific">Gigaspora margarita</name>
    <dbReference type="NCBI Taxonomy" id="4874"/>
    <lineage>
        <taxon>Eukaryota</taxon>
        <taxon>Fungi</taxon>
        <taxon>Fungi incertae sedis</taxon>
        <taxon>Mucoromycota</taxon>
        <taxon>Glomeromycotina</taxon>
        <taxon>Glomeromycetes</taxon>
        <taxon>Diversisporales</taxon>
        <taxon>Gigasporaceae</taxon>
        <taxon>Gigaspora</taxon>
    </lineage>
</organism>
<sequence length="78" mass="9186">PYWERVIGACPDTYEAAKDLVVKMKKYNCDREYISKSLVQIATEEEDEILFDIRNLGKRQRSIEDEVPVTHAAKKRKR</sequence>
<comment type="caution">
    <text evidence="1">The sequence shown here is derived from an EMBL/GenBank/DDBJ whole genome shotgun (WGS) entry which is preliminary data.</text>
</comment>
<feature type="non-terminal residue" evidence="1">
    <location>
        <position position="78"/>
    </location>
</feature>
<evidence type="ECO:0000313" key="1">
    <source>
        <dbReference type="EMBL" id="CAG8825350.1"/>
    </source>
</evidence>
<proteinExistence type="predicted"/>
<name>A0ABN7WB08_GIGMA</name>
<evidence type="ECO:0000313" key="2">
    <source>
        <dbReference type="Proteomes" id="UP000789901"/>
    </source>
</evidence>
<dbReference type="EMBL" id="CAJVQB010037590">
    <property type="protein sequence ID" value="CAG8825350.1"/>
    <property type="molecule type" value="Genomic_DNA"/>
</dbReference>
<feature type="non-terminal residue" evidence="1">
    <location>
        <position position="1"/>
    </location>
</feature>
<reference evidence="1 2" key="1">
    <citation type="submission" date="2021-06" db="EMBL/GenBank/DDBJ databases">
        <authorList>
            <person name="Kallberg Y."/>
            <person name="Tangrot J."/>
            <person name="Rosling A."/>
        </authorList>
    </citation>
    <scope>NUCLEOTIDE SEQUENCE [LARGE SCALE GENOMIC DNA]</scope>
    <source>
        <strain evidence="1 2">120-4 pot B 10/14</strain>
    </source>
</reference>